<proteinExistence type="predicted"/>
<dbReference type="AlphaFoldDB" id="A0A5C5WU03"/>
<dbReference type="PANTHER" id="PTHR38037:SF1">
    <property type="entry name" value="ATP-DEPENDENT ZINC PROTEASE DOMAIN-CONTAINING PROTEIN-RELATED"/>
    <property type="match status" value="1"/>
</dbReference>
<feature type="region of interest" description="Disordered" evidence="1">
    <location>
        <begin position="91"/>
        <end position="114"/>
    </location>
</feature>
<accession>A0A5C5WU03</accession>
<protein>
    <recommendedName>
        <fullName evidence="2">Retropepsin-like aspartic endopeptidase domain-containing protein</fullName>
    </recommendedName>
</protein>
<organism evidence="3 4">
    <name type="scientific">Rubripirellula amarantea</name>
    <dbReference type="NCBI Taxonomy" id="2527999"/>
    <lineage>
        <taxon>Bacteria</taxon>
        <taxon>Pseudomonadati</taxon>
        <taxon>Planctomycetota</taxon>
        <taxon>Planctomycetia</taxon>
        <taxon>Pirellulales</taxon>
        <taxon>Pirellulaceae</taxon>
        <taxon>Rubripirellula</taxon>
    </lineage>
</organism>
<keyword evidence="4" id="KW-1185">Reference proteome</keyword>
<gene>
    <name evidence="3" type="ORF">Pla22_11320</name>
</gene>
<dbReference type="InterPro" id="IPR008503">
    <property type="entry name" value="Asp_endopeptidase"/>
</dbReference>
<reference evidence="3 4" key="1">
    <citation type="submission" date="2019-02" db="EMBL/GenBank/DDBJ databases">
        <title>Deep-cultivation of Planctomycetes and their phenomic and genomic characterization uncovers novel biology.</title>
        <authorList>
            <person name="Wiegand S."/>
            <person name="Jogler M."/>
            <person name="Boedeker C."/>
            <person name="Pinto D."/>
            <person name="Vollmers J."/>
            <person name="Rivas-Marin E."/>
            <person name="Kohn T."/>
            <person name="Peeters S.H."/>
            <person name="Heuer A."/>
            <person name="Rast P."/>
            <person name="Oberbeckmann S."/>
            <person name="Bunk B."/>
            <person name="Jeske O."/>
            <person name="Meyerdierks A."/>
            <person name="Storesund J.E."/>
            <person name="Kallscheuer N."/>
            <person name="Luecker S."/>
            <person name="Lage O.M."/>
            <person name="Pohl T."/>
            <person name="Merkel B.J."/>
            <person name="Hornburger P."/>
            <person name="Mueller R.-W."/>
            <person name="Bruemmer F."/>
            <person name="Labrenz M."/>
            <person name="Spormann A.M."/>
            <person name="Op Den Camp H."/>
            <person name="Overmann J."/>
            <person name="Amann R."/>
            <person name="Jetten M.S.M."/>
            <person name="Mascher T."/>
            <person name="Medema M.H."/>
            <person name="Devos D.P."/>
            <person name="Kaster A.-K."/>
            <person name="Ovreas L."/>
            <person name="Rohde M."/>
            <person name="Galperin M.Y."/>
            <person name="Jogler C."/>
        </authorList>
    </citation>
    <scope>NUCLEOTIDE SEQUENCE [LARGE SCALE GENOMIC DNA]</scope>
    <source>
        <strain evidence="3 4">Pla22</strain>
    </source>
</reference>
<feature type="domain" description="Retropepsin-like aspartic endopeptidase" evidence="2">
    <location>
        <begin position="3"/>
        <end position="97"/>
    </location>
</feature>
<dbReference type="SUPFAM" id="SSF50630">
    <property type="entry name" value="Acid proteases"/>
    <property type="match status" value="1"/>
</dbReference>
<name>A0A5C5WU03_9BACT</name>
<dbReference type="EMBL" id="SJPI01000001">
    <property type="protein sequence ID" value="TWT53503.1"/>
    <property type="molecule type" value="Genomic_DNA"/>
</dbReference>
<dbReference type="PANTHER" id="PTHR38037">
    <property type="entry name" value="ZN_PROTEASE DOMAIN-CONTAINING PROTEIN"/>
    <property type="match status" value="1"/>
</dbReference>
<evidence type="ECO:0000313" key="3">
    <source>
        <dbReference type="EMBL" id="TWT53503.1"/>
    </source>
</evidence>
<dbReference type="Proteomes" id="UP000316598">
    <property type="component" value="Unassembled WGS sequence"/>
</dbReference>
<dbReference type="InterPro" id="IPR021109">
    <property type="entry name" value="Peptidase_aspartic_dom_sf"/>
</dbReference>
<evidence type="ECO:0000259" key="2">
    <source>
        <dbReference type="Pfam" id="PF05618"/>
    </source>
</evidence>
<sequence length="114" mass="13083">MVDGEQHVRFQVHPIQRRDDFVITCQAKVLDIRNIRSSSGESSERFVIRTPVSWMGDTWDVDLTLADRSLMGFRMLIGREAIRGRMLVDPAQSFFGPRPGRSRRRSPTGDPKPK</sequence>
<dbReference type="Gene3D" id="2.40.70.10">
    <property type="entry name" value="Acid Proteases"/>
    <property type="match status" value="1"/>
</dbReference>
<comment type="caution">
    <text evidence="3">The sequence shown here is derived from an EMBL/GenBank/DDBJ whole genome shotgun (WGS) entry which is preliminary data.</text>
</comment>
<evidence type="ECO:0000313" key="4">
    <source>
        <dbReference type="Proteomes" id="UP000316598"/>
    </source>
</evidence>
<evidence type="ECO:0000256" key="1">
    <source>
        <dbReference type="SAM" id="MobiDB-lite"/>
    </source>
</evidence>
<dbReference type="Pfam" id="PF05618">
    <property type="entry name" value="Zn_protease"/>
    <property type="match status" value="1"/>
</dbReference>